<evidence type="ECO:0000256" key="1">
    <source>
        <dbReference type="ARBA" id="ARBA00012156"/>
    </source>
</evidence>
<evidence type="ECO:0000313" key="8">
    <source>
        <dbReference type="EMBL" id="CAF0886628.1"/>
    </source>
</evidence>
<dbReference type="Proteomes" id="UP000663879">
    <property type="component" value="Unassembled WGS sequence"/>
</dbReference>
<keyword evidence="5" id="KW-0012">Acyltransferase</keyword>
<evidence type="ECO:0000256" key="3">
    <source>
        <dbReference type="ARBA" id="ARBA00022694"/>
    </source>
</evidence>
<dbReference type="InterPro" id="IPR043129">
    <property type="entry name" value="ATPase_NBD"/>
</dbReference>
<evidence type="ECO:0000256" key="2">
    <source>
        <dbReference type="ARBA" id="ARBA00022679"/>
    </source>
</evidence>
<accession>A0A813YN90</accession>
<comment type="caution">
    <text evidence="8">The sequence shown here is derived from an EMBL/GenBank/DDBJ whole genome shotgun (WGS) entry which is preliminary data.</text>
</comment>
<keyword evidence="3" id="KW-0819">tRNA processing</keyword>
<dbReference type="Pfam" id="PF00814">
    <property type="entry name" value="TsaD"/>
    <property type="match status" value="1"/>
</dbReference>
<evidence type="ECO:0000259" key="7">
    <source>
        <dbReference type="Pfam" id="PF00814"/>
    </source>
</evidence>
<keyword evidence="9" id="KW-1185">Reference proteome</keyword>
<reference evidence="8" key="1">
    <citation type="submission" date="2021-02" db="EMBL/GenBank/DDBJ databases">
        <authorList>
            <person name="Nowell W R."/>
        </authorList>
    </citation>
    <scope>NUCLEOTIDE SEQUENCE</scope>
    <source>
        <strain evidence="8">Ploen Becks lab</strain>
    </source>
</reference>
<evidence type="ECO:0000256" key="5">
    <source>
        <dbReference type="ARBA" id="ARBA00023315"/>
    </source>
</evidence>
<keyword evidence="2" id="KW-0808">Transferase</keyword>
<dbReference type="Gene3D" id="3.30.420.40">
    <property type="match status" value="2"/>
</dbReference>
<evidence type="ECO:0000256" key="4">
    <source>
        <dbReference type="ARBA" id="ARBA00022723"/>
    </source>
</evidence>
<dbReference type="OrthoDB" id="10259622at2759"/>
<comment type="catalytic activity">
    <reaction evidence="6">
        <text>L-threonylcarbamoyladenylate + adenosine(37) in tRNA = N(6)-L-threonylcarbamoyladenosine(37) in tRNA + AMP + H(+)</text>
        <dbReference type="Rhea" id="RHEA:37059"/>
        <dbReference type="Rhea" id="RHEA-COMP:10162"/>
        <dbReference type="Rhea" id="RHEA-COMP:10163"/>
        <dbReference type="ChEBI" id="CHEBI:15378"/>
        <dbReference type="ChEBI" id="CHEBI:73682"/>
        <dbReference type="ChEBI" id="CHEBI:74411"/>
        <dbReference type="ChEBI" id="CHEBI:74418"/>
        <dbReference type="ChEBI" id="CHEBI:456215"/>
        <dbReference type="EC" id="2.3.1.234"/>
    </reaction>
</comment>
<feature type="domain" description="Gcp-like" evidence="7">
    <location>
        <begin position="66"/>
        <end position="372"/>
    </location>
</feature>
<dbReference type="InterPro" id="IPR000905">
    <property type="entry name" value="Gcp-like_dom"/>
</dbReference>
<name>A0A813YN90_9BILA</name>
<gene>
    <name evidence="8" type="ORF">OXX778_LOCUS10692</name>
</gene>
<evidence type="ECO:0000313" key="9">
    <source>
        <dbReference type="Proteomes" id="UP000663879"/>
    </source>
</evidence>
<dbReference type="InterPro" id="IPR017861">
    <property type="entry name" value="KAE1/TsaD"/>
</dbReference>
<dbReference type="GO" id="GO:0005739">
    <property type="term" value="C:mitochondrion"/>
    <property type="evidence" value="ECO:0007669"/>
    <property type="project" value="TreeGrafter"/>
</dbReference>
<dbReference type="GO" id="GO:0061711">
    <property type="term" value="F:tRNA N(6)-L-threonylcarbamoyladenine synthase activity"/>
    <property type="evidence" value="ECO:0007669"/>
    <property type="project" value="UniProtKB-EC"/>
</dbReference>
<dbReference type="PRINTS" id="PR00789">
    <property type="entry name" value="OSIALOPTASE"/>
</dbReference>
<dbReference type="PANTHER" id="PTHR11735">
    <property type="entry name" value="TRNA N6-ADENOSINE THREONYLCARBAMOYLTRANSFERASE"/>
    <property type="match status" value="1"/>
</dbReference>
<evidence type="ECO:0000256" key="6">
    <source>
        <dbReference type="ARBA" id="ARBA00048117"/>
    </source>
</evidence>
<dbReference type="PANTHER" id="PTHR11735:SF6">
    <property type="entry name" value="TRNA N6-ADENOSINE THREONYLCARBAMOYLTRANSFERASE, MITOCHONDRIAL"/>
    <property type="match status" value="1"/>
</dbReference>
<dbReference type="EMBL" id="CAJNOC010001725">
    <property type="protein sequence ID" value="CAF0886628.1"/>
    <property type="molecule type" value="Genomic_DNA"/>
</dbReference>
<dbReference type="NCBIfam" id="TIGR00329">
    <property type="entry name" value="gcp_kae1"/>
    <property type="match status" value="1"/>
</dbReference>
<keyword evidence="4" id="KW-0479">Metal-binding</keyword>
<dbReference type="AlphaFoldDB" id="A0A813YN90"/>
<sequence length="422" mass="47683">MTLFRKLCYPKQLKKYSTFRNVIGIETSCDDTAVGLVSSERKIIAESKYNQFVIHKKQGSSKQKGKYTSWPGGVIPDLAKRLHHDNLIYAVSDCIEKNGNTWENIDALALTIKPGLEPCLWEGIKFSILLLKKYKIPFIPIHHMEAHALTSRLFDQNIKYPFLTLLVSGGHCLIALVESFDKFYKLGESIDISPGNCIDKISRQLGLYETSKYDCSSGGALMEKYAINGDDSSYPTMTNMIKNYCHKNKDCNFSYTGLLAFTHRLIDKSIETDYQNIEIDGCEKRFLSDQTLSNICASVQKAISIQLNDRLKRSIIYLKYKNVKIENLVVSGGVASNLYIRNSISKLANELGLVVSCPPVSYCTDNGVMIAWNGCEKLMYNSKDIIYPNEQTENFFKSIKPQGKAEFGVDLTNKIKQLNIKN</sequence>
<protein>
    <recommendedName>
        <fullName evidence="1">N(6)-L-threonylcarbamoyladenine synthase</fullName>
        <ecNumber evidence="1">2.3.1.234</ecNumber>
    </recommendedName>
</protein>
<organism evidence="8 9">
    <name type="scientific">Brachionus calyciflorus</name>
    <dbReference type="NCBI Taxonomy" id="104777"/>
    <lineage>
        <taxon>Eukaryota</taxon>
        <taxon>Metazoa</taxon>
        <taxon>Spiralia</taxon>
        <taxon>Gnathifera</taxon>
        <taxon>Rotifera</taxon>
        <taxon>Eurotatoria</taxon>
        <taxon>Monogononta</taxon>
        <taxon>Pseudotrocha</taxon>
        <taxon>Ploima</taxon>
        <taxon>Brachionidae</taxon>
        <taxon>Brachionus</taxon>
    </lineage>
</organism>
<dbReference type="EC" id="2.3.1.234" evidence="1"/>
<dbReference type="GO" id="GO:0046872">
    <property type="term" value="F:metal ion binding"/>
    <property type="evidence" value="ECO:0007669"/>
    <property type="project" value="UniProtKB-KW"/>
</dbReference>
<dbReference type="CDD" id="cd24134">
    <property type="entry name" value="ASKHA_NBD_OSGEPL1_QRI7_euk"/>
    <property type="match status" value="1"/>
</dbReference>
<proteinExistence type="predicted"/>
<dbReference type="SUPFAM" id="SSF53067">
    <property type="entry name" value="Actin-like ATPase domain"/>
    <property type="match status" value="1"/>
</dbReference>
<dbReference type="GO" id="GO:0008033">
    <property type="term" value="P:tRNA processing"/>
    <property type="evidence" value="ECO:0007669"/>
    <property type="project" value="UniProtKB-KW"/>
</dbReference>